<sequence>MKKLAVAGTLLLLIIVVAFVLMRDRKTTVMEDTNDNMQVITPYKNAGNFYTAQITGNRLQVYEKNAWKDMQIKGVNIGMAKPGTWPGEGGITEEEYYRWLEMISAMNANVIRVYTLHPPGFYNALKRFNDSHESKLYVMQGVWIDEETLNSTMDAFQPDSLEPFKQEIENVIHVIHGNAELPPRPGHASGSYKADISPYVAAWILGIEWDPAMVNQTNLVNASIGDYAGKYVYTERAAPFENWLASIFDHTLDYELANYHWQRPISFTNWVTTDPLDHPAEPSDTEDMVSVNPDVIHLKEDIHTGQFASYHVYPYYPEFMNYEPAYLKYKDHRGELNNYAAYLKNLKNANSLPVLIAEFGVPSSRGLTHENPFGKNQGFLSEDDQGRINAGLYEDIVYAGMMGGLVFTWQDEWFKRTWNTMDLDNPDRRPYWSNAQTNEQQFGLLSFDRLKILVDGSTEDWEASETATLYEKESGPIQSGGDGQDDQRTLSKVFAAHDERYLYLRLDYKDMDKDNPFKAMNTMIAFNTLQGQGNMDLPKHTGARAEEGIDFVVQFQGEDSSRIVVDSYYDLFQFQYGDQLTEALSYPIAKNSGRFHPIRLPLNKKTTIPSNGQELPFTFYETGKLMYGNGNPEAEDYNSLADFYVNRDKAMIELRLPWSLLNIKDPSTREIHGDVWNGGMQSSSLIDGIDIAVITYKPGSDGNAAPLETSSGTLRVADSFPAADMSGKLASMSRYQWESWDLPQSKERLKQSYYVIQELFKNE</sequence>
<dbReference type="RefSeq" id="WP_206100182.1">
    <property type="nucleotide sequence ID" value="NZ_CP070969.1"/>
</dbReference>
<evidence type="ECO:0000313" key="2">
    <source>
        <dbReference type="Proteomes" id="UP000663452"/>
    </source>
</evidence>
<dbReference type="Gene3D" id="3.20.20.80">
    <property type="entry name" value="Glycosidases"/>
    <property type="match status" value="2"/>
</dbReference>
<dbReference type="Proteomes" id="UP000663452">
    <property type="component" value="Chromosome"/>
</dbReference>
<organism evidence="1 2">
    <name type="scientific">Paenibacillus tianjinensis</name>
    <dbReference type="NCBI Taxonomy" id="2810347"/>
    <lineage>
        <taxon>Bacteria</taxon>
        <taxon>Bacillati</taxon>
        <taxon>Bacillota</taxon>
        <taxon>Bacilli</taxon>
        <taxon>Bacillales</taxon>
        <taxon>Paenibacillaceae</taxon>
        <taxon>Paenibacillus</taxon>
    </lineage>
</organism>
<dbReference type="InterPro" id="IPR017853">
    <property type="entry name" value="GH"/>
</dbReference>
<gene>
    <name evidence="1" type="ORF">JRJ22_14195</name>
</gene>
<proteinExistence type="predicted"/>
<protein>
    <submittedName>
        <fullName evidence="1">Uncharacterized protein</fullName>
    </submittedName>
</protein>
<dbReference type="SUPFAM" id="SSF51445">
    <property type="entry name" value="(Trans)glycosidases"/>
    <property type="match status" value="1"/>
</dbReference>
<dbReference type="EMBL" id="CP070969">
    <property type="protein sequence ID" value="QSF42484.1"/>
    <property type="molecule type" value="Genomic_DNA"/>
</dbReference>
<evidence type="ECO:0000313" key="1">
    <source>
        <dbReference type="EMBL" id="QSF42484.1"/>
    </source>
</evidence>
<accession>A0ABX7L6B9</accession>
<keyword evidence="2" id="KW-1185">Reference proteome</keyword>
<name>A0ABX7L6B9_9BACL</name>
<reference evidence="1 2" key="1">
    <citation type="submission" date="2021-02" db="EMBL/GenBank/DDBJ databases">
        <title>Paenibacillus tianjinensis sp. nov.</title>
        <authorList>
            <person name="Liu H."/>
        </authorList>
    </citation>
    <scope>NUCLEOTIDE SEQUENCE [LARGE SCALE GENOMIC DNA]</scope>
    <source>
        <strain evidence="1 2">TB2019</strain>
    </source>
</reference>